<accession>A0A1M2V605</accession>
<gene>
    <name evidence="3" type="ORF">TRAPUB_6371</name>
</gene>
<dbReference type="OrthoDB" id="2552042at2759"/>
<organism evidence="3 4">
    <name type="scientific">Trametes pubescens</name>
    <name type="common">White-rot fungus</name>
    <dbReference type="NCBI Taxonomy" id="154538"/>
    <lineage>
        <taxon>Eukaryota</taxon>
        <taxon>Fungi</taxon>
        <taxon>Dikarya</taxon>
        <taxon>Basidiomycota</taxon>
        <taxon>Agaricomycotina</taxon>
        <taxon>Agaricomycetes</taxon>
        <taxon>Polyporales</taxon>
        <taxon>Polyporaceae</taxon>
        <taxon>Trametes</taxon>
    </lineage>
</organism>
<feature type="transmembrane region" description="Helical" evidence="2">
    <location>
        <begin position="145"/>
        <end position="166"/>
    </location>
</feature>
<keyword evidence="4" id="KW-1185">Reference proteome</keyword>
<dbReference type="Proteomes" id="UP000184267">
    <property type="component" value="Unassembled WGS sequence"/>
</dbReference>
<dbReference type="STRING" id="154538.A0A1M2V605"/>
<evidence type="ECO:0000313" key="3">
    <source>
        <dbReference type="EMBL" id="OJT03028.1"/>
    </source>
</evidence>
<evidence type="ECO:0000256" key="1">
    <source>
        <dbReference type="SAM" id="MobiDB-lite"/>
    </source>
</evidence>
<keyword evidence="2" id="KW-0472">Membrane</keyword>
<feature type="region of interest" description="Disordered" evidence="1">
    <location>
        <begin position="239"/>
        <end position="287"/>
    </location>
</feature>
<feature type="transmembrane region" description="Helical" evidence="2">
    <location>
        <begin position="85"/>
        <end position="105"/>
    </location>
</feature>
<keyword evidence="2" id="KW-1133">Transmembrane helix</keyword>
<dbReference type="AlphaFoldDB" id="A0A1M2V605"/>
<feature type="transmembrane region" description="Helical" evidence="2">
    <location>
        <begin position="12"/>
        <end position="38"/>
    </location>
</feature>
<evidence type="ECO:0000256" key="2">
    <source>
        <dbReference type="SAM" id="Phobius"/>
    </source>
</evidence>
<dbReference type="OMA" id="PREYCCC"/>
<protein>
    <submittedName>
        <fullName evidence="3">Uncharacterized protein</fullName>
    </submittedName>
</protein>
<dbReference type="EMBL" id="MNAD01001636">
    <property type="protein sequence ID" value="OJT03028.1"/>
    <property type="molecule type" value="Genomic_DNA"/>
</dbReference>
<comment type="caution">
    <text evidence="3">The sequence shown here is derived from an EMBL/GenBank/DDBJ whole genome shotgun (WGS) entry which is preliminary data.</text>
</comment>
<proteinExistence type="predicted"/>
<keyword evidence="2" id="KW-0812">Transmembrane</keyword>
<reference evidence="3 4" key="1">
    <citation type="submission" date="2016-10" db="EMBL/GenBank/DDBJ databases">
        <title>Genome sequence of the basidiomycete white-rot fungus Trametes pubescens.</title>
        <authorList>
            <person name="Makela M.R."/>
            <person name="Granchi Z."/>
            <person name="Peng M."/>
            <person name="De Vries R.P."/>
            <person name="Grigoriev I."/>
            <person name="Riley R."/>
            <person name="Hilden K."/>
        </authorList>
    </citation>
    <scope>NUCLEOTIDE SEQUENCE [LARGE SCALE GENOMIC DNA]</scope>
    <source>
        <strain evidence="3 4">FBCC735</strain>
    </source>
</reference>
<sequence length="287" mass="31159">MKQRDYCCCAIPIVYSGIYTALFEQFLLGAVAGTLSIATPSIVGASTPSFAKVLFAIVCYVGAAIQLMGIFAVRQERPIFFRRYVTLHTLITVAAFAIGAAWIIVSATRHSQAEDKCIADFFAGTVSATNSEGSTLCNIFPWADVGIMGGLWVLFAIVQTYLYIVISSFGKGQRRDHSKYQSLYESSRSLNSIPLMDRGAWDSRMSSDALVQPGGHARHDSGASVATVMADKVQGYSDYDYSAQPPPAHAYTQEPGPTPRAYDNYYDADPQTGVGYPQRSQAHPGES</sequence>
<name>A0A1M2V605_TRAPU</name>
<evidence type="ECO:0000313" key="4">
    <source>
        <dbReference type="Proteomes" id="UP000184267"/>
    </source>
</evidence>
<feature type="transmembrane region" description="Helical" evidence="2">
    <location>
        <begin position="50"/>
        <end position="73"/>
    </location>
</feature>